<dbReference type="Gene3D" id="3.40.50.620">
    <property type="entry name" value="HUPs"/>
    <property type="match status" value="1"/>
</dbReference>
<dbReference type="InterPro" id="IPR004511">
    <property type="entry name" value="PAPS/APS_Rdtase"/>
</dbReference>
<evidence type="ECO:0000256" key="6">
    <source>
        <dbReference type="ARBA" id="ARBA00024298"/>
    </source>
</evidence>
<evidence type="ECO:0000256" key="4">
    <source>
        <dbReference type="ARBA" id="ARBA00023004"/>
    </source>
</evidence>
<feature type="active site" description="Nucleophile; cysteine thiosulfonate intermediate" evidence="12">
    <location>
        <position position="230"/>
    </location>
</feature>
<evidence type="ECO:0000256" key="2">
    <source>
        <dbReference type="ARBA" id="ARBA00022490"/>
    </source>
</evidence>
<dbReference type="GO" id="GO:0070814">
    <property type="term" value="P:hydrogen sulfide biosynthetic process"/>
    <property type="evidence" value="ECO:0007669"/>
    <property type="project" value="UniProtKB-UniRule"/>
</dbReference>
<dbReference type="GO" id="GO:0019344">
    <property type="term" value="P:cysteine biosynthetic process"/>
    <property type="evidence" value="ECO:0007669"/>
    <property type="project" value="InterPro"/>
</dbReference>
<evidence type="ECO:0000256" key="1">
    <source>
        <dbReference type="ARBA" id="ARBA00009732"/>
    </source>
</evidence>
<dbReference type="EC" id="1.8.4.10" evidence="8 12"/>
<evidence type="ECO:0000256" key="10">
    <source>
        <dbReference type="ARBA" id="ARBA00030894"/>
    </source>
</evidence>
<comment type="pathway">
    <text evidence="7 12">Sulfur metabolism; hydrogen sulfide biosynthesis; sulfite from sulfate.</text>
</comment>
<evidence type="ECO:0000259" key="13">
    <source>
        <dbReference type="Pfam" id="PF01507"/>
    </source>
</evidence>
<evidence type="ECO:0000256" key="5">
    <source>
        <dbReference type="ARBA" id="ARBA00023014"/>
    </source>
</evidence>
<protein>
    <recommendedName>
        <fullName evidence="9 12">Adenosine 5'-phosphosulfate reductase</fullName>
        <shortName evidence="12">APS reductase</shortName>
        <ecNumber evidence="8 12">1.8.4.10</ecNumber>
    </recommendedName>
    <alternativeName>
        <fullName evidence="11 12">5'-adenylylsulfate reductase</fullName>
    </alternativeName>
    <alternativeName>
        <fullName evidence="10 12">Thioredoxin-dependent 5'-adenylylsulfate reductase</fullName>
    </alternativeName>
</protein>
<evidence type="ECO:0000256" key="11">
    <source>
        <dbReference type="ARBA" id="ARBA00032041"/>
    </source>
</evidence>
<evidence type="ECO:0000256" key="12">
    <source>
        <dbReference type="HAMAP-Rule" id="MF_00063"/>
    </source>
</evidence>
<dbReference type="STRING" id="266892.SAMN04488054_11258"/>
<keyword evidence="2 12" id="KW-0963">Cytoplasm</keyword>
<feature type="domain" description="Phosphoadenosine phosphosulphate reductase" evidence="13">
    <location>
        <begin position="39"/>
        <end position="209"/>
    </location>
</feature>
<dbReference type="GO" id="GO:0019379">
    <property type="term" value="P:sulfate assimilation, phosphoadenylyl sulfate reduction by phosphoadenylyl-sulfate reductase (thioredoxin)"/>
    <property type="evidence" value="ECO:0007669"/>
    <property type="project" value="UniProtKB-UniRule"/>
</dbReference>
<dbReference type="GO" id="GO:0046872">
    <property type="term" value="F:metal ion binding"/>
    <property type="evidence" value="ECO:0007669"/>
    <property type="project" value="UniProtKB-KW"/>
</dbReference>
<dbReference type="PIRSF" id="PIRSF000857">
    <property type="entry name" value="PAPS_reductase"/>
    <property type="match status" value="1"/>
</dbReference>
<comment type="subcellular location">
    <subcellularLocation>
        <location evidence="12">Cytoplasm</location>
    </subcellularLocation>
</comment>
<dbReference type="RefSeq" id="WP_090927021.1">
    <property type="nucleotide sequence ID" value="NZ_FOTY01000012.1"/>
</dbReference>
<feature type="binding site" evidence="12">
    <location>
        <position position="121"/>
    </location>
    <ligand>
        <name>[4Fe-4S] cluster</name>
        <dbReference type="ChEBI" id="CHEBI:49883"/>
    </ligand>
</feature>
<comment type="similarity">
    <text evidence="1 12">Belongs to the PAPS reductase family. CysH subfamily.</text>
</comment>
<dbReference type="NCBIfam" id="TIGR02055">
    <property type="entry name" value="APS_reductase"/>
    <property type="match status" value="1"/>
</dbReference>
<accession>A0A1I4ML12</accession>
<feature type="binding site" evidence="12">
    <location>
        <position position="204"/>
    </location>
    <ligand>
        <name>[4Fe-4S] cluster</name>
        <dbReference type="ChEBI" id="CHEBI:49883"/>
    </ligand>
</feature>
<dbReference type="EMBL" id="FOTY01000012">
    <property type="protein sequence ID" value="SFM03941.1"/>
    <property type="molecule type" value="Genomic_DNA"/>
</dbReference>
<dbReference type="InterPro" id="IPR002500">
    <property type="entry name" value="PAPS_reduct_dom"/>
</dbReference>
<feature type="binding site" evidence="12">
    <location>
        <position position="207"/>
    </location>
    <ligand>
        <name>[4Fe-4S] cluster</name>
        <dbReference type="ChEBI" id="CHEBI:49883"/>
    </ligand>
</feature>
<dbReference type="InterPro" id="IPR014729">
    <property type="entry name" value="Rossmann-like_a/b/a_fold"/>
</dbReference>
<dbReference type="PANTHER" id="PTHR46509:SF1">
    <property type="entry name" value="PHOSPHOADENOSINE PHOSPHOSULFATE REDUCTASE"/>
    <property type="match status" value="1"/>
</dbReference>
<dbReference type="SUPFAM" id="SSF52402">
    <property type="entry name" value="Adenine nucleotide alpha hydrolases-like"/>
    <property type="match status" value="1"/>
</dbReference>
<dbReference type="OrthoDB" id="9772604at2"/>
<keyword evidence="15" id="KW-1185">Reference proteome</keyword>
<dbReference type="CDD" id="cd23945">
    <property type="entry name" value="PAPS_reductase"/>
    <property type="match status" value="1"/>
</dbReference>
<reference evidence="14 15" key="1">
    <citation type="submission" date="2016-10" db="EMBL/GenBank/DDBJ databases">
        <authorList>
            <person name="de Groot N.N."/>
        </authorList>
    </citation>
    <scope>NUCLEOTIDE SEQUENCE [LARGE SCALE GENOMIC DNA]</scope>
    <source>
        <strain evidence="14 15">CGMCC 1.6134</strain>
    </source>
</reference>
<dbReference type="HAMAP" id="MF_00063">
    <property type="entry name" value="CysH"/>
    <property type="match status" value="1"/>
</dbReference>
<dbReference type="GO" id="GO:0005737">
    <property type="term" value="C:cytoplasm"/>
    <property type="evidence" value="ECO:0007669"/>
    <property type="project" value="UniProtKB-SubCell"/>
</dbReference>
<keyword evidence="12" id="KW-0479">Metal-binding</keyword>
<comment type="cofactor">
    <cofactor evidence="12">
        <name>[4Fe-4S] cluster</name>
        <dbReference type="ChEBI" id="CHEBI:49883"/>
    </cofactor>
    <text evidence="12">Binds 1 [4Fe-4S] cluster per subunit.</text>
</comment>
<dbReference type="FunFam" id="3.40.50.620:FF:000095">
    <property type="entry name" value="Phosphoadenosine phosphosulfate reductase"/>
    <property type="match status" value="1"/>
</dbReference>
<feature type="binding site" evidence="12">
    <location>
        <position position="122"/>
    </location>
    <ligand>
        <name>[4Fe-4S] cluster</name>
        <dbReference type="ChEBI" id="CHEBI:49883"/>
    </ligand>
</feature>
<dbReference type="GO" id="GO:0043866">
    <property type="term" value="F:adenylyl-sulfate reductase (thioredoxin) activity"/>
    <property type="evidence" value="ECO:0007669"/>
    <property type="project" value="UniProtKB-EC"/>
</dbReference>
<dbReference type="InterPro" id="IPR011798">
    <property type="entry name" value="APS_reductase"/>
</dbReference>
<dbReference type="Pfam" id="PF01507">
    <property type="entry name" value="PAPS_reduct"/>
    <property type="match status" value="1"/>
</dbReference>
<gene>
    <name evidence="12" type="primary">cysH</name>
    <name evidence="14" type="ORF">SAMN04488054_11258</name>
</gene>
<dbReference type="GO" id="GO:0004604">
    <property type="term" value="F:phosphoadenylyl-sulfate reductase (thioredoxin) activity"/>
    <property type="evidence" value="ECO:0007669"/>
    <property type="project" value="UniProtKB-UniRule"/>
</dbReference>
<dbReference type="PANTHER" id="PTHR46509">
    <property type="entry name" value="PHOSPHOADENOSINE PHOSPHOSULFATE REDUCTASE"/>
    <property type="match status" value="1"/>
</dbReference>
<organism evidence="14 15">
    <name type="scientific">Salibacterium qingdaonense</name>
    <dbReference type="NCBI Taxonomy" id="266892"/>
    <lineage>
        <taxon>Bacteria</taxon>
        <taxon>Bacillati</taxon>
        <taxon>Bacillota</taxon>
        <taxon>Bacilli</taxon>
        <taxon>Bacillales</taxon>
        <taxon>Bacillaceae</taxon>
    </lineage>
</organism>
<dbReference type="AlphaFoldDB" id="A0A1I4ML12"/>
<name>A0A1I4ML12_9BACI</name>
<sequence>MITYETLEPADINEVNNTLEGKSARDVIRWSYDNYGDDLVYACSFGAEGMVLIDLISKVKPDATIAFLDTDFHFKETYELIDRVKERYPSLNIKMLRPKWTPQEQAEQVGDRLWETNPDQCCAIRKLEPLENELSNYHAWMSGLRREQSPSRKNTQFVNQDNRFNSVKICPLIHWTWDDVWMYIKAFDLPYNELHDQNYPSIGCIQCTSQVLEGEDLRSGRWSGQGKTECGLHK</sequence>
<keyword evidence="5 12" id="KW-0411">Iron-sulfur</keyword>
<evidence type="ECO:0000313" key="15">
    <source>
        <dbReference type="Proteomes" id="UP000199668"/>
    </source>
</evidence>
<dbReference type="NCBIfam" id="NF002537">
    <property type="entry name" value="PRK02090.1"/>
    <property type="match status" value="1"/>
</dbReference>
<evidence type="ECO:0000256" key="7">
    <source>
        <dbReference type="ARBA" id="ARBA00024327"/>
    </source>
</evidence>
<dbReference type="GO" id="GO:0051539">
    <property type="term" value="F:4 iron, 4 sulfur cluster binding"/>
    <property type="evidence" value="ECO:0007669"/>
    <property type="project" value="UniProtKB-UniRule"/>
</dbReference>
<evidence type="ECO:0000313" key="14">
    <source>
        <dbReference type="EMBL" id="SFM03941.1"/>
    </source>
</evidence>
<comment type="function">
    <text evidence="6 12">Catalyzes the formation of sulfite from adenosine 5'-phosphosulfate (APS) using thioredoxin as an electron donor.</text>
</comment>
<dbReference type="NCBIfam" id="TIGR00434">
    <property type="entry name" value="cysH"/>
    <property type="match status" value="1"/>
</dbReference>
<evidence type="ECO:0000256" key="3">
    <source>
        <dbReference type="ARBA" id="ARBA00023002"/>
    </source>
</evidence>
<evidence type="ECO:0000256" key="9">
    <source>
        <dbReference type="ARBA" id="ARBA00029514"/>
    </source>
</evidence>
<evidence type="ECO:0000256" key="8">
    <source>
        <dbReference type="ARBA" id="ARBA00024386"/>
    </source>
</evidence>
<dbReference type="Proteomes" id="UP000199668">
    <property type="component" value="Unassembled WGS sequence"/>
</dbReference>
<proteinExistence type="inferred from homology"/>
<keyword evidence="4 12" id="KW-0408">Iron</keyword>
<keyword evidence="3 12" id="KW-0560">Oxidoreductase</keyword>
<comment type="catalytic activity">
    <reaction evidence="12">
        <text>[thioredoxin]-disulfide + sulfite + AMP + 2 H(+) = adenosine 5'-phosphosulfate + [thioredoxin]-dithiol</text>
        <dbReference type="Rhea" id="RHEA:21976"/>
        <dbReference type="Rhea" id="RHEA-COMP:10698"/>
        <dbReference type="Rhea" id="RHEA-COMP:10700"/>
        <dbReference type="ChEBI" id="CHEBI:15378"/>
        <dbReference type="ChEBI" id="CHEBI:17359"/>
        <dbReference type="ChEBI" id="CHEBI:29950"/>
        <dbReference type="ChEBI" id="CHEBI:50058"/>
        <dbReference type="ChEBI" id="CHEBI:58243"/>
        <dbReference type="ChEBI" id="CHEBI:456215"/>
        <dbReference type="EC" id="1.8.4.10"/>
    </reaction>
</comment>